<accession>A0A8K0GQX8</accession>
<protein>
    <submittedName>
        <fullName evidence="2">Uncharacterized protein</fullName>
    </submittedName>
</protein>
<evidence type="ECO:0000313" key="3">
    <source>
        <dbReference type="Proteomes" id="UP000796880"/>
    </source>
</evidence>
<keyword evidence="3" id="KW-1185">Reference proteome</keyword>
<sequence length="103" mass="11748">MKVEVDYRLSFGQALPVLNQTTQKLKPQQRQQNLLVVQAKGKRGMQPRQFQRPPPPALPKIEDDGNPHFVVSIRMANFCSFPSPPFGKKLCFAGSEAKWHFIE</sequence>
<comment type="caution">
    <text evidence="2">The sequence shown here is derived from an EMBL/GenBank/DDBJ whole genome shotgun (WGS) entry which is preliminary data.</text>
</comment>
<gene>
    <name evidence="2" type="ORF">FNV43_RR25855</name>
</gene>
<dbReference type="InterPro" id="IPR045388">
    <property type="entry name" value="HHL1-like"/>
</dbReference>
<dbReference type="PANTHER" id="PTHR48191:SF2">
    <property type="entry name" value="PROTEIN HHL1, CHLOROPLASTIC"/>
    <property type="match status" value="1"/>
</dbReference>
<dbReference type="PANTHER" id="PTHR48191">
    <property type="entry name" value="PROTEIN HHL1 CHLOROPLASTIC"/>
    <property type="match status" value="1"/>
</dbReference>
<name>A0A8K0GQX8_9ROSA</name>
<feature type="region of interest" description="Disordered" evidence="1">
    <location>
        <begin position="40"/>
        <end position="64"/>
    </location>
</feature>
<proteinExistence type="predicted"/>
<evidence type="ECO:0000256" key="1">
    <source>
        <dbReference type="SAM" id="MobiDB-lite"/>
    </source>
</evidence>
<dbReference type="AlphaFoldDB" id="A0A8K0GQX8"/>
<organism evidence="2 3">
    <name type="scientific">Rhamnella rubrinervis</name>
    <dbReference type="NCBI Taxonomy" id="2594499"/>
    <lineage>
        <taxon>Eukaryota</taxon>
        <taxon>Viridiplantae</taxon>
        <taxon>Streptophyta</taxon>
        <taxon>Embryophyta</taxon>
        <taxon>Tracheophyta</taxon>
        <taxon>Spermatophyta</taxon>
        <taxon>Magnoliopsida</taxon>
        <taxon>eudicotyledons</taxon>
        <taxon>Gunneridae</taxon>
        <taxon>Pentapetalae</taxon>
        <taxon>rosids</taxon>
        <taxon>fabids</taxon>
        <taxon>Rosales</taxon>
        <taxon>Rhamnaceae</taxon>
        <taxon>rhamnoid group</taxon>
        <taxon>Rhamneae</taxon>
        <taxon>Rhamnella</taxon>
    </lineage>
</organism>
<evidence type="ECO:0000313" key="2">
    <source>
        <dbReference type="EMBL" id="KAF3431125.1"/>
    </source>
</evidence>
<reference evidence="2" key="1">
    <citation type="submission" date="2020-03" db="EMBL/GenBank/DDBJ databases">
        <title>A high-quality chromosome-level genome assembly of a woody plant with both climbing and erect habits, Rhamnella rubrinervis.</title>
        <authorList>
            <person name="Lu Z."/>
            <person name="Yang Y."/>
            <person name="Zhu X."/>
            <person name="Sun Y."/>
        </authorList>
    </citation>
    <scope>NUCLEOTIDE SEQUENCE</scope>
    <source>
        <strain evidence="2">BYM</strain>
        <tissue evidence="2">Leaf</tissue>
    </source>
</reference>
<dbReference type="EMBL" id="VOIH02000012">
    <property type="protein sequence ID" value="KAF3431125.1"/>
    <property type="molecule type" value="Genomic_DNA"/>
</dbReference>
<dbReference type="Proteomes" id="UP000796880">
    <property type="component" value="Unassembled WGS sequence"/>
</dbReference>